<sequence length="356" mass="42058">MQNYFEMIVLYCIRIFNGERSVYAILHMLKGKKSSQTIQDVHLFGLTNLLGTLPDITRRQLEITVDKLLQSGLLIVLPQNGYYLITSIGQELLQQHVKKYPFPETLNGFRFQNRTQPYWSRLSLLIQTISHIIHKQNRFYPIQRNFQTQTWVKRYLAQNRQNRVEIGRHLFDELSTLLEKRPEKERAIFVKRLTGIHRIGSTYSQISKELHEDEWYVRYLFLGTIHFMLQEFDDSSVQYPYLYSIIKDIQGNSHTQLTNSTQMTLKYLQTGKSLEEIAFIRRLKRSTIEDHIVELAYSDPLFNISRFMSQKIEEVIRIASKTSRTKQLRAIKEIVANDEISFFQIRLVLAKAGDDQ</sequence>
<dbReference type="PATRIC" id="fig|1679170.3.peg.3395"/>
<dbReference type="Pfam" id="PF14493">
    <property type="entry name" value="HTH_40"/>
    <property type="match status" value="1"/>
</dbReference>
<organism evidence="2 3">
    <name type="scientific">Peribacillus loiseleuriae</name>
    <dbReference type="NCBI Taxonomy" id="1679170"/>
    <lineage>
        <taxon>Bacteria</taxon>
        <taxon>Bacillati</taxon>
        <taxon>Bacillota</taxon>
        <taxon>Bacilli</taxon>
        <taxon>Bacillales</taxon>
        <taxon>Bacillaceae</taxon>
        <taxon>Peribacillus</taxon>
    </lineage>
</organism>
<dbReference type="InterPro" id="IPR008308">
    <property type="entry name" value="YpbB-like"/>
</dbReference>
<feature type="domain" description="Helicase Helix-turn-helix" evidence="1">
    <location>
        <begin position="260"/>
        <end position="349"/>
    </location>
</feature>
<comment type="caution">
    <text evidence="2">The sequence shown here is derived from an EMBL/GenBank/DDBJ whole genome shotgun (WGS) entry which is preliminary data.</text>
</comment>
<evidence type="ECO:0000259" key="1">
    <source>
        <dbReference type="Pfam" id="PF14493"/>
    </source>
</evidence>
<keyword evidence="3" id="KW-1185">Reference proteome</keyword>
<evidence type="ECO:0000313" key="2">
    <source>
        <dbReference type="EMBL" id="KMY52370.1"/>
    </source>
</evidence>
<accession>A0A0K9H0I4</accession>
<gene>
    <name evidence="2" type="ORF">AC625_14875</name>
</gene>
<dbReference type="STRING" id="1679170.AC625_14875"/>
<dbReference type="Proteomes" id="UP000037146">
    <property type="component" value="Unassembled WGS sequence"/>
</dbReference>
<dbReference type="InterPro" id="IPR029491">
    <property type="entry name" value="Helicase_HTH"/>
</dbReference>
<reference evidence="3" key="1">
    <citation type="submission" date="2015-07" db="EMBL/GenBank/DDBJ databases">
        <title>Genome sequencing project for genomic taxonomy and phylogenomics of Bacillus-like bacteria.</title>
        <authorList>
            <person name="Liu B."/>
            <person name="Wang J."/>
            <person name="Zhu Y."/>
            <person name="Liu G."/>
            <person name="Chen Q."/>
            <person name="Chen Z."/>
            <person name="Lan J."/>
            <person name="Che J."/>
            <person name="Ge C."/>
            <person name="Shi H."/>
            <person name="Pan Z."/>
            <person name="Liu X."/>
        </authorList>
    </citation>
    <scope>NUCLEOTIDE SEQUENCE [LARGE SCALE GENOMIC DNA]</scope>
    <source>
        <strain evidence="3">FJAT-27997</strain>
    </source>
</reference>
<dbReference type="PIRSF" id="PIRSF021350">
    <property type="entry name" value="UCP021350"/>
    <property type="match status" value="1"/>
</dbReference>
<proteinExistence type="predicted"/>
<protein>
    <recommendedName>
        <fullName evidence="1">Helicase Helix-turn-helix domain-containing protein</fullName>
    </recommendedName>
</protein>
<dbReference type="AlphaFoldDB" id="A0A0K9H0I4"/>
<dbReference type="EMBL" id="LFZW01000001">
    <property type="protein sequence ID" value="KMY52370.1"/>
    <property type="molecule type" value="Genomic_DNA"/>
</dbReference>
<evidence type="ECO:0000313" key="3">
    <source>
        <dbReference type="Proteomes" id="UP000037146"/>
    </source>
</evidence>
<name>A0A0K9H0I4_9BACI</name>